<evidence type="ECO:0000256" key="1">
    <source>
        <dbReference type="SAM" id="MobiDB-lite"/>
    </source>
</evidence>
<feature type="compositionally biased region" description="Basic and acidic residues" evidence="1">
    <location>
        <begin position="104"/>
        <end position="121"/>
    </location>
</feature>
<organism evidence="3 4">
    <name type="scientific">Prorocentrum cordatum</name>
    <dbReference type="NCBI Taxonomy" id="2364126"/>
    <lineage>
        <taxon>Eukaryota</taxon>
        <taxon>Sar</taxon>
        <taxon>Alveolata</taxon>
        <taxon>Dinophyceae</taxon>
        <taxon>Prorocentrales</taxon>
        <taxon>Prorocentraceae</taxon>
        <taxon>Prorocentrum</taxon>
    </lineage>
</organism>
<feature type="transmembrane region" description="Helical" evidence="2">
    <location>
        <begin position="191"/>
        <end position="212"/>
    </location>
</feature>
<keyword evidence="2" id="KW-0812">Transmembrane</keyword>
<feature type="transmembrane region" description="Helical" evidence="2">
    <location>
        <begin position="166"/>
        <end position="185"/>
    </location>
</feature>
<dbReference type="Proteomes" id="UP001189429">
    <property type="component" value="Unassembled WGS sequence"/>
</dbReference>
<reference evidence="3" key="1">
    <citation type="submission" date="2023-10" db="EMBL/GenBank/DDBJ databases">
        <authorList>
            <person name="Chen Y."/>
            <person name="Shah S."/>
            <person name="Dougan E. K."/>
            <person name="Thang M."/>
            <person name="Chan C."/>
        </authorList>
    </citation>
    <scope>NUCLEOTIDE SEQUENCE [LARGE SCALE GENOMIC DNA]</scope>
</reference>
<keyword evidence="2" id="KW-0472">Membrane</keyword>
<comment type="caution">
    <text evidence="3">The sequence shown here is derived from an EMBL/GenBank/DDBJ whole genome shotgun (WGS) entry which is preliminary data.</text>
</comment>
<evidence type="ECO:0000313" key="4">
    <source>
        <dbReference type="Proteomes" id="UP001189429"/>
    </source>
</evidence>
<evidence type="ECO:0000256" key="2">
    <source>
        <dbReference type="SAM" id="Phobius"/>
    </source>
</evidence>
<evidence type="ECO:0000313" key="3">
    <source>
        <dbReference type="EMBL" id="CAK0846903.1"/>
    </source>
</evidence>
<dbReference type="EMBL" id="CAUYUJ010014855">
    <property type="protein sequence ID" value="CAK0846903.1"/>
    <property type="molecule type" value="Genomic_DNA"/>
</dbReference>
<name>A0ABN9TLN9_9DINO</name>
<protein>
    <submittedName>
        <fullName evidence="3">Uncharacterized protein</fullName>
    </submittedName>
</protein>
<feature type="region of interest" description="Disordered" evidence="1">
    <location>
        <begin position="92"/>
        <end position="154"/>
    </location>
</feature>
<sequence length="332" mass="36422">MENFLKAQKRSWAERKLAMSARWPDWEFKKEGEEIVFLNFTQMGLLTERIVIGREYDSIDGQKNQWKVNASWSPTETGGCLLQERAGGPIFRGASRRRGPLTETRLRADPRRHRLGSELRPRVSGPPPRRVGSLPPGRGAAPRGRPCPPRARAGPAGLLGSSPAGLAWLAGAVFALLSSLAFAGLLLLLRLLLFAVGLLLGSLSLCLSPPFVNGHPLGAPAWRPAQLDAAWPGDRRMSFFFRVCRPCRSSTQRLEAGRAPREELRLERPVLTRRAEACAAGWARAGGAPMCAPRWLRQAIARCAYVLQLAHPVHAGGARARHGSRGPLSDMY</sequence>
<feature type="compositionally biased region" description="Low complexity" evidence="1">
    <location>
        <begin position="130"/>
        <end position="154"/>
    </location>
</feature>
<accession>A0ABN9TLN9</accession>
<gene>
    <name evidence="3" type="ORF">PCOR1329_LOCUS40273</name>
</gene>
<proteinExistence type="predicted"/>
<keyword evidence="2" id="KW-1133">Transmembrane helix</keyword>
<keyword evidence="4" id="KW-1185">Reference proteome</keyword>